<feature type="compositionally biased region" description="Low complexity" evidence="1">
    <location>
        <begin position="314"/>
        <end position="324"/>
    </location>
</feature>
<feature type="compositionally biased region" description="Basic residues" evidence="1">
    <location>
        <begin position="1"/>
        <end position="18"/>
    </location>
</feature>
<evidence type="ECO:0000256" key="1">
    <source>
        <dbReference type="SAM" id="MobiDB-lite"/>
    </source>
</evidence>
<feature type="region of interest" description="Disordered" evidence="1">
    <location>
        <begin position="1"/>
        <end position="29"/>
    </location>
</feature>
<evidence type="ECO:0000313" key="3">
    <source>
        <dbReference type="Proteomes" id="UP001239445"/>
    </source>
</evidence>
<feature type="compositionally biased region" description="Basic residues" evidence="1">
    <location>
        <begin position="368"/>
        <end position="390"/>
    </location>
</feature>
<keyword evidence="3" id="KW-1185">Reference proteome</keyword>
<dbReference type="AlphaFoldDB" id="A0AAJ0FEW4"/>
<feature type="compositionally biased region" description="Basic and acidic residues" evidence="1">
    <location>
        <begin position="333"/>
        <end position="346"/>
    </location>
</feature>
<accession>A0AAJ0FEW4</accession>
<dbReference type="Proteomes" id="UP001239445">
    <property type="component" value="Unassembled WGS sequence"/>
</dbReference>
<feature type="compositionally biased region" description="Basic and acidic residues" evidence="1">
    <location>
        <begin position="354"/>
        <end position="367"/>
    </location>
</feature>
<dbReference type="EMBL" id="MU839828">
    <property type="protein sequence ID" value="KAK1759209.1"/>
    <property type="molecule type" value="Genomic_DNA"/>
</dbReference>
<gene>
    <name evidence="2" type="ORF">QBC47DRAFT_398023</name>
</gene>
<proteinExistence type="predicted"/>
<reference evidence="2" key="1">
    <citation type="submission" date="2023-06" db="EMBL/GenBank/DDBJ databases">
        <title>Genome-scale phylogeny and comparative genomics of the fungal order Sordariales.</title>
        <authorList>
            <consortium name="Lawrence Berkeley National Laboratory"/>
            <person name="Hensen N."/>
            <person name="Bonometti L."/>
            <person name="Westerberg I."/>
            <person name="Brannstrom I.O."/>
            <person name="Guillou S."/>
            <person name="Cros-Aarteil S."/>
            <person name="Calhoun S."/>
            <person name="Haridas S."/>
            <person name="Kuo A."/>
            <person name="Mondo S."/>
            <person name="Pangilinan J."/>
            <person name="Riley R."/>
            <person name="Labutti K."/>
            <person name="Andreopoulos B."/>
            <person name="Lipzen A."/>
            <person name="Chen C."/>
            <person name="Yanf M."/>
            <person name="Daum C."/>
            <person name="Ng V."/>
            <person name="Clum A."/>
            <person name="Steindorff A."/>
            <person name="Ohm R."/>
            <person name="Martin F."/>
            <person name="Silar P."/>
            <person name="Natvig D."/>
            <person name="Lalanne C."/>
            <person name="Gautier V."/>
            <person name="Ament-Velasquez S.L."/>
            <person name="Kruys A."/>
            <person name="Hutchinson M.I."/>
            <person name="Powell A.J."/>
            <person name="Barry K."/>
            <person name="Miller A.N."/>
            <person name="Grigoriev I.V."/>
            <person name="Debuchy R."/>
            <person name="Gladieux P."/>
            <person name="Thoren M.H."/>
            <person name="Johannesson H."/>
        </authorList>
    </citation>
    <scope>NUCLEOTIDE SEQUENCE</scope>
    <source>
        <strain evidence="2">PSN4</strain>
    </source>
</reference>
<evidence type="ECO:0000313" key="2">
    <source>
        <dbReference type="EMBL" id="KAK1759209.1"/>
    </source>
</evidence>
<comment type="caution">
    <text evidence="2">The sequence shown here is derived from an EMBL/GenBank/DDBJ whole genome shotgun (WGS) entry which is preliminary data.</text>
</comment>
<protein>
    <submittedName>
        <fullName evidence="2">Uncharacterized protein</fullName>
    </submittedName>
</protein>
<name>A0AAJ0FEW4_9PEZI</name>
<organism evidence="2 3">
    <name type="scientific">Echria macrotheca</name>
    <dbReference type="NCBI Taxonomy" id="438768"/>
    <lineage>
        <taxon>Eukaryota</taxon>
        <taxon>Fungi</taxon>
        <taxon>Dikarya</taxon>
        <taxon>Ascomycota</taxon>
        <taxon>Pezizomycotina</taxon>
        <taxon>Sordariomycetes</taxon>
        <taxon>Sordariomycetidae</taxon>
        <taxon>Sordariales</taxon>
        <taxon>Schizotheciaceae</taxon>
        <taxon>Echria</taxon>
    </lineage>
</organism>
<sequence length="390" mass="42632">MPKSNGKKASKSNGKGKGKGKEPARAQPVCDHTDGVPCAEPCPDCGKHLTRAVTTVDIEWMTDVLDKLYQDPELLWSLMNRQKPLSLPQSDENDEFYTEHRFRAMAKKFTKMAAEAGISNDADIRNMFDGYVSGRYQWSTLKNIAVELIDKALVDLDVQTTNLRRVMGLVEAKIAERRRAERENEIISRHIIPRVYPADEVKALQTRMEMITEPNPEITSISALEYQLDESKMLLNMAKASRATLLEKKAKFEAMDPVAMGHNATPATGRERLEKADMDWRETMELVGSMVPDEMGCLVAKVAKAEAAEKKAAAAAGKGVAGPSKAGGAGKEAAGKKEEGASKVEDVVGEEEDAGTKDEGAGQDKPKGKSKKSKKSKGKGKGKGKFKTTF</sequence>
<feature type="region of interest" description="Disordered" evidence="1">
    <location>
        <begin position="314"/>
        <end position="390"/>
    </location>
</feature>